<dbReference type="AlphaFoldDB" id="A0A6C1DR68"/>
<name>A0A6C1DR68_SACPS</name>
<evidence type="ECO:0000313" key="2">
    <source>
        <dbReference type="Proteomes" id="UP000501346"/>
    </source>
</evidence>
<protein>
    <submittedName>
        <fullName evidence="1">Uncharacterized protein</fullName>
    </submittedName>
</protein>
<dbReference type="Proteomes" id="UP000501346">
    <property type="component" value="Chromosome ScVI"/>
</dbReference>
<gene>
    <name evidence="1" type="ORF">GRS66_001651</name>
</gene>
<dbReference type="EMBL" id="CP048987">
    <property type="protein sequence ID" value="QID79389.1"/>
    <property type="molecule type" value="Genomic_DNA"/>
</dbReference>
<proteinExistence type="predicted"/>
<sequence>MYATALPSLPSVTAASIKDGCWNLTICFNVSKEVLGNGRLNLPIKQQNTPQDAPRILNEGELNPELCSLLYNLIPK</sequence>
<accession>A0A6C1DR68</accession>
<evidence type="ECO:0000313" key="1">
    <source>
        <dbReference type="EMBL" id="QID79389.1"/>
    </source>
</evidence>
<reference evidence="1 2" key="1">
    <citation type="journal article" date="2019" name="BMC Genomics">
        <title>Chromosome level assembly and comparative genome analysis confirm lager-brewing yeasts originated from a single hybridization.</title>
        <authorList>
            <person name="Salazar A.N."/>
            <person name="Gorter de Vries A.R."/>
            <person name="van den Broek M."/>
            <person name="Brouwers N."/>
            <person name="de la Torre Cortes P."/>
            <person name="Kuijpers N.G.A."/>
            <person name="Daran J.G."/>
            <person name="Abeel T."/>
        </authorList>
    </citation>
    <scope>NUCLEOTIDE SEQUENCE [LARGE SCALE GENOMIC DNA]</scope>
    <source>
        <strain evidence="1 2">CBS 1483</strain>
    </source>
</reference>
<organism evidence="1 2">
    <name type="scientific">Saccharomyces pastorianus</name>
    <name type="common">Lager yeast</name>
    <name type="synonym">Saccharomyces cerevisiae x Saccharomyces eubayanus</name>
    <dbReference type="NCBI Taxonomy" id="27292"/>
    <lineage>
        <taxon>Eukaryota</taxon>
        <taxon>Fungi</taxon>
        <taxon>Dikarya</taxon>
        <taxon>Ascomycota</taxon>
        <taxon>Saccharomycotina</taxon>
        <taxon>Saccharomycetes</taxon>
        <taxon>Saccharomycetales</taxon>
        <taxon>Saccharomycetaceae</taxon>
        <taxon>Saccharomyces</taxon>
    </lineage>
</organism>
<keyword evidence="2" id="KW-1185">Reference proteome</keyword>